<evidence type="ECO:0000313" key="2">
    <source>
        <dbReference type="EMBL" id="GGN59780.1"/>
    </source>
</evidence>
<dbReference type="PANTHER" id="PTHR38590">
    <property type="entry name" value="BLL0828 PROTEIN"/>
    <property type="match status" value="1"/>
</dbReference>
<dbReference type="InterPro" id="IPR047216">
    <property type="entry name" value="Endonuclease_DUF559_bact"/>
</dbReference>
<reference evidence="3" key="1">
    <citation type="journal article" date="2019" name="Int. J. Syst. Evol. Microbiol.">
        <title>The Global Catalogue of Microorganisms (GCM) 10K type strain sequencing project: providing services to taxonomists for standard genome sequencing and annotation.</title>
        <authorList>
            <consortium name="The Broad Institute Genomics Platform"/>
            <consortium name="The Broad Institute Genome Sequencing Center for Infectious Disease"/>
            <person name="Wu L."/>
            <person name="Ma J."/>
        </authorList>
    </citation>
    <scope>NUCLEOTIDE SEQUENCE [LARGE SCALE GENOMIC DNA]</scope>
    <source>
        <strain evidence="3">CGMCC 1.6784</strain>
    </source>
</reference>
<sequence length="143" mass="15637">MFKNVAPKPRAGGIGRARKLRSEMPLPEVLLWRELRKRPGGLKFRRQRPSGAFVLDFYCADARLAIEVDGMARGMGDNPPRDEARDRWFASAGIATLRIPASAILDDLAAALALIVSEARARLPLHHPAAPGGPPPRDKLGEE</sequence>
<dbReference type="RefSeq" id="WP_188822737.1">
    <property type="nucleotide sequence ID" value="NZ_BMLK01000027.1"/>
</dbReference>
<keyword evidence="3" id="KW-1185">Reference proteome</keyword>
<evidence type="ECO:0000313" key="3">
    <source>
        <dbReference type="Proteomes" id="UP000605099"/>
    </source>
</evidence>
<protein>
    <recommendedName>
        <fullName evidence="1">DUF559 domain-containing protein</fullName>
    </recommendedName>
</protein>
<organism evidence="2 3">
    <name type="scientific">Novosphingobium indicum</name>
    <dbReference type="NCBI Taxonomy" id="462949"/>
    <lineage>
        <taxon>Bacteria</taxon>
        <taxon>Pseudomonadati</taxon>
        <taxon>Pseudomonadota</taxon>
        <taxon>Alphaproteobacteria</taxon>
        <taxon>Sphingomonadales</taxon>
        <taxon>Sphingomonadaceae</taxon>
        <taxon>Novosphingobium</taxon>
    </lineage>
</organism>
<name>A0ABQ2JWX5_9SPHN</name>
<dbReference type="SUPFAM" id="SSF52980">
    <property type="entry name" value="Restriction endonuclease-like"/>
    <property type="match status" value="1"/>
</dbReference>
<dbReference type="Proteomes" id="UP000605099">
    <property type="component" value="Unassembled WGS sequence"/>
</dbReference>
<accession>A0ABQ2JWX5</accession>
<dbReference type="InterPro" id="IPR011335">
    <property type="entry name" value="Restrct_endonuc-II-like"/>
</dbReference>
<dbReference type="PANTHER" id="PTHR38590:SF1">
    <property type="entry name" value="BLL0828 PROTEIN"/>
    <property type="match status" value="1"/>
</dbReference>
<gene>
    <name evidence="2" type="ORF">GCM10011349_40680</name>
</gene>
<dbReference type="Gene3D" id="3.40.960.10">
    <property type="entry name" value="VSR Endonuclease"/>
    <property type="match status" value="1"/>
</dbReference>
<comment type="caution">
    <text evidence="2">The sequence shown here is derived from an EMBL/GenBank/DDBJ whole genome shotgun (WGS) entry which is preliminary data.</text>
</comment>
<feature type="domain" description="DUF559" evidence="1">
    <location>
        <begin position="16"/>
        <end position="117"/>
    </location>
</feature>
<dbReference type="Pfam" id="PF04480">
    <property type="entry name" value="DUF559"/>
    <property type="match status" value="1"/>
</dbReference>
<dbReference type="EMBL" id="BMLK01000027">
    <property type="protein sequence ID" value="GGN59780.1"/>
    <property type="molecule type" value="Genomic_DNA"/>
</dbReference>
<evidence type="ECO:0000259" key="1">
    <source>
        <dbReference type="Pfam" id="PF04480"/>
    </source>
</evidence>
<proteinExistence type="predicted"/>
<dbReference type="InterPro" id="IPR007569">
    <property type="entry name" value="DUF559"/>
</dbReference>